<feature type="region of interest" description="Disordered" evidence="1">
    <location>
        <begin position="97"/>
        <end position="119"/>
    </location>
</feature>
<dbReference type="AlphaFoldDB" id="A0AAQ3S9Z6"/>
<protein>
    <submittedName>
        <fullName evidence="2">Uncharacterized protein</fullName>
    </submittedName>
</protein>
<feature type="compositionally biased region" description="Basic residues" evidence="1">
    <location>
        <begin position="105"/>
        <end position="119"/>
    </location>
</feature>
<accession>A0AAQ3S9Z6</accession>
<dbReference type="EMBL" id="CP144699">
    <property type="protein sequence ID" value="WVZ21094.1"/>
    <property type="molecule type" value="Genomic_DNA"/>
</dbReference>
<reference evidence="2 3" key="1">
    <citation type="journal article" date="2023" name="Life. Sci Alliance">
        <title>Evolutionary insights into 3D genome organization and epigenetic landscape of Vigna mungo.</title>
        <authorList>
            <person name="Junaid A."/>
            <person name="Singh B."/>
            <person name="Bhatia S."/>
        </authorList>
    </citation>
    <scope>NUCLEOTIDE SEQUENCE [LARGE SCALE GENOMIC DNA]</scope>
    <source>
        <strain evidence="2">Urdbean</strain>
    </source>
</reference>
<evidence type="ECO:0000313" key="2">
    <source>
        <dbReference type="EMBL" id="WVZ21094.1"/>
    </source>
</evidence>
<organism evidence="2 3">
    <name type="scientific">Vigna mungo</name>
    <name type="common">Black gram</name>
    <name type="synonym">Phaseolus mungo</name>
    <dbReference type="NCBI Taxonomy" id="3915"/>
    <lineage>
        <taxon>Eukaryota</taxon>
        <taxon>Viridiplantae</taxon>
        <taxon>Streptophyta</taxon>
        <taxon>Embryophyta</taxon>
        <taxon>Tracheophyta</taxon>
        <taxon>Spermatophyta</taxon>
        <taxon>Magnoliopsida</taxon>
        <taxon>eudicotyledons</taxon>
        <taxon>Gunneridae</taxon>
        <taxon>Pentapetalae</taxon>
        <taxon>rosids</taxon>
        <taxon>fabids</taxon>
        <taxon>Fabales</taxon>
        <taxon>Fabaceae</taxon>
        <taxon>Papilionoideae</taxon>
        <taxon>50 kb inversion clade</taxon>
        <taxon>NPAAA clade</taxon>
        <taxon>indigoferoid/millettioid clade</taxon>
        <taxon>Phaseoleae</taxon>
        <taxon>Vigna</taxon>
    </lineage>
</organism>
<evidence type="ECO:0000256" key="1">
    <source>
        <dbReference type="SAM" id="MobiDB-lite"/>
    </source>
</evidence>
<proteinExistence type="predicted"/>
<gene>
    <name evidence="2" type="ORF">V8G54_008416</name>
</gene>
<sequence length="119" mass="13445">MSELGRVFDDSWSQELVRRICASYDQCRLRCIRLEIGFFDNSLVGFCGMCEEKNGVGFLNYSGDLVGKCQTVFLLGLLEDLVWFLGSWSNLGLHLNQDTLNCSPRKNKGKNKNGNKKAN</sequence>
<dbReference type="Proteomes" id="UP001374535">
    <property type="component" value="Chromosome 2"/>
</dbReference>
<evidence type="ECO:0000313" key="3">
    <source>
        <dbReference type="Proteomes" id="UP001374535"/>
    </source>
</evidence>
<keyword evidence="3" id="KW-1185">Reference proteome</keyword>
<name>A0AAQ3S9Z6_VIGMU</name>